<organism evidence="1 2">
    <name type="scientific">Nitrospirillum amazonense</name>
    <dbReference type="NCBI Taxonomy" id="28077"/>
    <lineage>
        <taxon>Bacteria</taxon>
        <taxon>Pseudomonadati</taxon>
        <taxon>Pseudomonadota</taxon>
        <taxon>Alphaproteobacteria</taxon>
        <taxon>Rhodospirillales</taxon>
        <taxon>Azospirillaceae</taxon>
        <taxon>Nitrospirillum</taxon>
    </lineage>
</organism>
<reference evidence="1 2" key="1">
    <citation type="submission" date="2019-06" db="EMBL/GenBank/DDBJ databases">
        <title>Genomic Encyclopedia of Type Strains, Phase IV (KMG-V): Genome sequencing to study the core and pangenomes of soil and plant-associated prokaryotes.</title>
        <authorList>
            <person name="Whitman W."/>
        </authorList>
    </citation>
    <scope>NUCLEOTIDE SEQUENCE [LARGE SCALE GENOMIC DNA]</scope>
    <source>
        <strain evidence="1 2">BR 11880</strain>
    </source>
</reference>
<evidence type="ECO:0000313" key="1">
    <source>
        <dbReference type="EMBL" id="TWB19141.1"/>
    </source>
</evidence>
<evidence type="ECO:0000313" key="2">
    <source>
        <dbReference type="Proteomes" id="UP000319859"/>
    </source>
</evidence>
<dbReference type="OrthoDB" id="7566033at2"/>
<dbReference type="AlphaFoldDB" id="A0A560FBZ2"/>
<comment type="caution">
    <text evidence="1">The sequence shown here is derived from an EMBL/GenBank/DDBJ whole genome shotgun (WGS) entry which is preliminary data.</text>
</comment>
<sequence length="149" mass="16998">MQQRRASVDLSAYPDLVVIYLGFHVNSLRGLLGLARLGRGLNRVARDFPDGLLAHEQLFYGMRHLGMRQYWRDLESLERFTRSEPHKTWWRDFLAKDGGAGFWHETYRRPGGMEAVYVNMPRPIGFGAFAAARTPTGPFMSARDRLAAG</sequence>
<dbReference type="InterPro" id="IPR025444">
    <property type="entry name" value="Monooxy_af470"/>
</dbReference>
<protein>
    <submittedName>
        <fullName evidence="1">Uncharacterized protein DUF4188</fullName>
    </submittedName>
</protein>
<dbReference type="Pfam" id="PF13826">
    <property type="entry name" value="Monooxy_af470-like"/>
    <property type="match status" value="1"/>
</dbReference>
<accession>A0A560FBZ2</accession>
<proteinExistence type="predicted"/>
<dbReference type="Proteomes" id="UP000319859">
    <property type="component" value="Unassembled WGS sequence"/>
</dbReference>
<dbReference type="RefSeq" id="WP_145750790.1">
    <property type="nucleotide sequence ID" value="NZ_VITN01000008.1"/>
</dbReference>
<name>A0A560FBZ2_9PROT</name>
<dbReference type="EMBL" id="VITN01000008">
    <property type="protein sequence ID" value="TWB19141.1"/>
    <property type="molecule type" value="Genomic_DNA"/>
</dbReference>
<gene>
    <name evidence="1" type="ORF">FBZ89_108199</name>
</gene>